<proteinExistence type="predicted"/>
<dbReference type="Gene3D" id="1.25.40.20">
    <property type="entry name" value="Ankyrin repeat-containing domain"/>
    <property type="match status" value="2"/>
</dbReference>
<dbReference type="InterPro" id="IPR036770">
    <property type="entry name" value="Ankyrin_rpt-contain_sf"/>
</dbReference>
<dbReference type="PANTHER" id="PTHR24171">
    <property type="entry name" value="ANKYRIN REPEAT DOMAIN-CONTAINING PROTEIN 39-RELATED"/>
    <property type="match status" value="1"/>
</dbReference>
<dbReference type="PROSITE" id="PS50297">
    <property type="entry name" value="ANK_REP_REGION"/>
    <property type="match status" value="2"/>
</dbReference>
<dbReference type="SMART" id="SM00248">
    <property type="entry name" value="ANK"/>
    <property type="match status" value="3"/>
</dbReference>
<gene>
    <name evidence="4" type="ORF">PCA31118_04009</name>
</gene>
<dbReference type="SUPFAM" id="SSF48403">
    <property type="entry name" value="Ankyrin repeat"/>
    <property type="match status" value="1"/>
</dbReference>
<evidence type="ECO:0000313" key="5">
    <source>
        <dbReference type="Proteomes" id="UP000414136"/>
    </source>
</evidence>
<evidence type="ECO:0000313" key="4">
    <source>
        <dbReference type="EMBL" id="VVE71902.1"/>
    </source>
</evidence>
<evidence type="ECO:0000256" key="3">
    <source>
        <dbReference type="PROSITE-ProRule" id="PRU00023"/>
    </source>
</evidence>
<accession>A0A5E5AGA8</accession>
<dbReference type="Pfam" id="PF12796">
    <property type="entry name" value="Ank_2"/>
    <property type="match status" value="1"/>
</dbReference>
<reference evidence="4 5" key="1">
    <citation type="submission" date="2019-08" db="EMBL/GenBank/DDBJ databases">
        <authorList>
            <person name="Peeters C."/>
        </authorList>
    </citation>
    <scope>NUCLEOTIDE SEQUENCE [LARGE SCALE GENOMIC DNA]</scope>
    <source>
        <strain evidence="4 5">LMG 31118</strain>
    </source>
</reference>
<dbReference type="PROSITE" id="PS50088">
    <property type="entry name" value="ANK_REPEAT"/>
    <property type="match status" value="2"/>
</dbReference>
<keyword evidence="1" id="KW-0677">Repeat</keyword>
<dbReference type="EMBL" id="CABPSQ010000009">
    <property type="protein sequence ID" value="VVE71902.1"/>
    <property type="molecule type" value="Genomic_DNA"/>
</dbReference>
<dbReference type="RefSeq" id="WP_174990542.1">
    <property type="nucleotide sequence ID" value="NZ_CABPSQ010000009.1"/>
</dbReference>
<feature type="repeat" description="ANK" evidence="3">
    <location>
        <begin position="148"/>
        <end position="180"/>
    </location>
</feature>
<keyword evidence="5" id="KW-1185">Reference proteome</keyword>
<sequence>MAKPSKTALFNAAKKWDCGTVAALLGDVPDLISATDPKHRTALHLACSVRPSETGGLLEPNGLKTVETLLDAGAPLEGAVPTEADAGDFQATPLWYAVARGENRPLVEFLLRRGANPSHSLWAAVWRDDDAMCRALLEFTPTLNLRAHGETPIFYAARLQRLATLRLLIDAGADPSIVDDRGRDCVDIARERRLPSDIVAMLEALRERIKDQANAQALARRTA</sequence>
<keyword evidence="2 3" id="KW-0040">ANK repeat</keyword>
<organism evidence="4 5">
    <name type="scientific">Pandoraea captiosa</name>
    <dbReference type="NCBI Taxonomy" id="2508302"/>
    <lineage>
        <taxon>Bacteria</taxon>
        <taxon>Pseudomonadati</taxon>
        <taxon>Pseudomonadota</taxon>
        <taxon>Betaproteobacteria</taxon>
        <taxon>Burkholderiales</taxon>
        <taxon>Burkholderiaceae</taxon>
        <taxon>Pandoraea</taxon>
    </lineage>
</organism>
<dbReference type="InterPro" id="IPR002110">
    <property type="entry name" value="Ankyrin_rpt"/>
</dbReference>
<feature type="repeat" description="ANK" evidence="3">
    <location>
        <begin position="89"/>
        <end position="116"/>
    </location>
</feature>
<evidence type="ECO:0000256" key="2">
    <source>
        <dbReference type="ARBA" id="ARBA00023043"/>
    </source>
</evidence>
<protein>
    <submittedName>
        <fullName evidence="4">Ankyrin</fullName>
    </submittedName>
</protein>
<dbReference type="AlphaFoldDB" id="A0A5E5AGA8"/>
<evidence type="ECO:0000256" key="1">
    <source>
        <dbReference type="ARBA" id="ARBA00022737"/>
    </source>
</evidence>
<dbReference type="Proteomes" id="UP000414136">
    <property type="component" value="Unassembled WGS sequence"/>
</dbReference>
<name>A0A5E5AGA8_9BURK</name>